<dbReference type="RefSeq" id="XP_002672033.1">
    <property type="nucleotide sequence ID" value="XM_002671987.1"/>
</dbReference>
<reference evidence="3 4" key="1">
    <citation type="journal article" date="2010" name="Cell">
        <title>The genome of Naegleria gruberi illuminates early eukaryotic versatility.</title>
        <authorList>
            <person name="Fritz-Laylin L.K."/>
            <person name="Prochnik S.E."/>
            <person name="Ginger M.L."/>
            <person name="Dacks J.B."/>
            <person name="Carpenter M.L."/>
            <person name="Field M.C."/>
            <person name="Kuo A."/>
            <person name="Paredez A."/>
            <person name="Chapman J."/>
            <person name="Pham J."/>
            <person name="Shu S."/>
            <person name="Neupane R."/>
            <person name="Cipriano M."/>
            <person name="Mancuso J."/>
            <person name="Tu H."/>
            <person name="Salamov A."/>
            <person name="Lindquist E."/>
            <person name="Shapiro H."/>
            <person name="Lucas S."/>
            <person name="Grigoriev I.V."/>
            <person name="Cande W.Z."/>
            <person name="Fulton C."/>
            <person name="Rokhsar D.S."/>
            <person name="Dawson S.C."/>
        </authorList>
    </citation>
    <scope>NUCLEOTIDE SEQUENCE [LARGE SCALE GENOMIC DNA]</scope>
    <source>
        <strain evidence="3 4">NEG-M</strain>
    </source>
</reference>
<gene>
    <name evidence="3" type="ORF">NAEGRDRAFT_72974</name>
</gene>
<organism evidence="4">
    <name type="scientific">Naegleria gruberi</name>
    <name type="common">Amoeba</name>
    <dbReference type="NCBI Taxonomy" id="5762"/>
    <lineage>
        <taxon>Eukaryota</taxon>
        <taxon>Discoba</taxon>
        <taxon>Heterolobosea</taxon>
        <taxon>Tetramitia</taxon>
        <taxon>Eutetramitia</taxon>
        <taxon>Vahlkampfiidae</taxon>
        <taxon>Naegleria</taxon>
    </lineage>
</organism>
<sequence length="182" mass="20617">MLPTNTIHEQTLLFLLHLLLQNSNDDSFLPCLENDDNNYCPVNNTSTNNTTNNTYANNNIVFEKVEECKLQPSKLIEMKSSNHTSNKKHSMKTLNYNSTTTPKINSSYPPHVNTTPSNISKPNNVFFIVSTLESIKEEEELKKTLPKRPRGRPRKNSFESMNNSSSSNCVSSSSSSKRIKMD</sequence>
<protein>
    <submittedName>
        <fullName evidence="3">Predicted protein</fullName>
    </submittedName>
</protein>
<dbReference type="InParanoid" id="D2VVD2"/>
<proteinExistence type="predicted"/>
<feature type="compositionally biased region" description="Basic residues" evidence="1">
    <location>
        <begin position="144"/>
        <end position="155"/>
    </location>
</feature>
<dbReference type="InterPro" id="IPR017956">
    <property type="entry name" value="AT_hook_DNA-bd_motif"/>
</dbReference>
<evidence type="ECO:0000256" key="2">
    <source>
        <dbReference type="SAM" id="SignalP"/>
    </source>
</evidence>
<feature type="compositionally biased region" description="Low complexity" evidence="1">
    <location>
        <begin position="158"/>
        <end position="176"/>
    </location>
</feature>
<dbReference type="Pfam" id="PF02178">
    <property type="entry name" value="AT_hook"/>
    <property type="match status" value="1"/>
</dbReference>
<feature type="chain" id="PRO_5003037890" evidence="2">
    <location>
        <begin position="26"/>
        <end position="182"/>
    </location>
</feature>
<feature type="region of interest" description="Disordered" evidence="1">
    <location>
        <begin position="137"/>
        <end position="182"/>
    </location>
</feature>
<dbReference type="GO" id="GO:0003677">
    <property type="term" value="F:DNA binding"/>
    <property type="evidence" value="ECO:0007669"/>
    <property type="project" value="InterPro"/>
</dbReference>
<dbReference type="KEGG" id="ngr:NAEGRDRAFT_72974"/>
<dbReference type="VEuPathDB" id="AmoebaDB:NAEGRDRAFT_72974"/>
<dbReference type="AlphaFoldDB" id="D2VVD2"/>
<dbReference type="GeneID" id="8853481"/>
<accession>D2VVD2</accession>
<keyword evidence="2" id="KW-0732">Signal</keyword>
<feature type="signal peptide" evidence="2">
    <location>
        <begin position="1"/>
        <end position="25"/>
    </location>
</feature>
<name>D2VVD2_NAEGR</name>
<keyword evidence="4" id="KW-1185">Reference proteome</keyword>
<evidence type="ECO:0000313" key="4">
    <source>
        <dbReference type="Proteomes" id="UP000006671"/>
    </source>
</evidence>
<evidence type="ECO:0000256" key="1">
    <source>
        <dbReference type="SAM" id="MobiDB-lite"/>
    </source>
</evidence>
<dbReference type="Proteomes" id="UP000006671">
    <property type="component" value="Unassembled WGS sequence"/>
</dbReference>
<evidence type="ECO:0000313" key="3">
    <source>
        <dbReference type="EMBL" id="EFC39289.1"/>
    </source>
</evidence>
<dbReference type="EMBL" id="GG738901">
    <property type="protein sequence ID" value="EFC39289.1"/>
    <property type="molecule type" value="Genomic_DNA"/>
</dbReference>